<gene>
    <name evidence="8" type="ORF">FB566_0109</name>
</gene>
<dbReference type="InParanoid" id="A0A543APW5"/>
<keyword evidence="4 7" id="KW-0812">Transmembrane</keyword>
<feature type="transmembrane region" description="Helical" evidence="7">
    <location>
        <begin position="158"/>
        <end position="177"/>
    </location>
</feature>
<dbReference type="GO" id="GO:0016020">
    <property type="term" value="C:membrane"/>
    <property type="evidence" value="ECO:0007669"/>
    <property type="project" value="UniProtKB-SubCell"/>
</dbReference>
<keyword evidence="9" id="KW-1185">Reference proteome</keyword>
<evidence type="ECO:0008006" key="10">
    <source>
        <dbReference type="Google" id="ProtNLM"/>
    </source>
</evidence>
<accession>A0A543APW5</accession>
<sequence length="300" mass="29954">MVLSIVAAFAPIWLITGSGLVAGRLRMFAGHAAPLTSFAFNVAMPAALFTALSSAALDRIPVRPLLAVALGTVVVAGVGFAVAGRNSRVIAAMAAGYINSGNLGIPVAFHVIGDTLLIAAVMLVQTVVITPVVLLILDTQRNRGSAVRAWLAPVRNPIVLASVAALSLNLAGVRLPAEVVEPVAVLGAAAVPVALFALGLGLVSPSVQGEAASVGAVTGVVALKVVAHPLAALLIGLVLGVEASALGAVVVIAALPTAQVVAIYAERYGASAALARQAVVWTSAVSMATLVGIALWFGLA</sequence>
<dbReference type="PANTHER" id="PTHR36838:SF1">
    <property type="entry name" value="SLR1864 PROTEIN"/>
    <property type="match status" value="1"/>
</dbReference>
<feature type="transmembrane region" description="Helical" evidence="7">
    <location>
        <begin position="116"/>
        <end position="137"/>
    </location>
</feature>
<dbReference type="PANTHER" id="PTHR36838">
    <property type="entry name" value="AUXIN EFFLUX CARRIER FAMILY PROTEIN"/>
    <property type="match status" value="1"/>
</dbReference>
<comment type="caution">
    <text evidence="8">The sequence shown here is derived from an EMBL/GenBank/DDBJ whole genome shotgun (WGS) entry which is preliminary data.</text>
</comment>
<dbReference type="GO" id="GO:0055085">
    <property type="term" value="P:transmembrane transport"/>
    <property type="evidence" value="ECO:0007669"/>
    <property type="project" value="InterPro"/>
</dbReference>
<evidence type="ECO:0000256" key="4">
    <source>
        <dbReference type="ARBA" id="ARBA00022692"/>
    </source>
</evidence>
<feature type="transmembrane region" description="Helical" evidence="7">
    <location>
        <begin position="183"/>
        <end position="203"/>
    </location>
</feature>
<evidence type="ECO:0000256" key="5">
    <source>
        <dbReference type="ARBA" id="ARBA00022989"/>
    </source>
</evidence>
<evidence type="ECO:0000256" key="3">
    <source>
        <dbReference type="ARBA" id="ARBA00022475"/>
    </source>
</evidence>
<feature type="transmembrane region" description="Helical" evidence="7">
    <location>
        <begin position="278"/>
        <end position="299"/>
    </location>
</feature>
<dbReference type="EMBL" id="VFOW01000001">
    <property type="protein sequence ID" value="TQL74623.1"/>
    <property type="molecule type" value="Genomic_DNA"/>
</dbReference>
<feature type="transmembrane region" description="Helical" evidence="7">
    <location>
        <begin position="38"/>
        <end position="57"/>
    </location>
</feature>
<evidence type="ECO:0000256" key="2">
    <source>
        <dbReference type="ARBA" id="ARBA00022448"/>
    </source>
</evidence>
<name>A0A543APW5_9ACTN</name>
<dbReference type="Pfam" id="PF03547">
    <property type="entry name" value="Mem_trans"/>
    <property type="match status" value="1"/>
</dbReference>
<comment type="subcellular location">
    <subcellularLocation>
        <location evidence="1">Membrane</location>
        <topology evidence="1">Multi-pass membrane protein</topology>
    </subcellularLocation>
</comment>
<dbReference type="InterPro" id="IPR004776">
    <property type="entry name" value="Mem_transp_PIN-like"/>
</dbReference>
<evidence type="ECO:0000313" key="8">
    <source>
        <dbReference type="EMBL" id="TQL74623.1"/>
    </source>
</evidence>
<dbReference type="Proteomes" id="UP000317043">
    <property type="component" value="Unassembled WGS sequence"/>
</dbReference>
<feature type="transmembrane region" description="Helical" evidence="7">
    <location>
        <begin position="64"/>
        <end position="83"/>
    </location>
</feature>
<evidence type="ECO:0000256" key="6">
    <source>
        <dbReference type="ARBA" id="ARBA00023136"/>
    </source>
</evidence>
<feature type="transmembrane region" description="Helical" evidence="7">
    <location>
        <begin position="215"/>
        <end position="239"/>
    </location>
</feature>
<proteinExistence type="predicted"/>
<feature type="transmembrane region" description="Helical" evidence="7">
    <location>
        <begin position="245"/>
        <end position="266"/>
    </location>
</feature>
<keyword evidence="5 7" id="KW-1133">Transmembrane helix</keyword>
<keyword evidence="6 7" id="KW-0472">Membrane</keyword>
<evidence type="ECO:0000256" key="1">
    <source>
        <dbReference type="ARBA" id="ARBA00004141"/>
    </source>
</evidence>
<reference evidence="8 9" key="1">
    <citation type="submission" date="2019-06" db="EMBL/GenBank/DDBJ databases">
        <title>Sequencing the genomes of 1000 actinobacteria strains.</title>
        <authorList>
            <person name="Klenk H.-P."/>
        </authorList>
    </citation>
    <scope>NUCLEOTIDE SEQUENCE [LARGE SCALE GENOMIC DNA]</scope>
    <source>
        <strain evidence="8 9">DSM 45928</strain>
    </source>
</reference>
<dbReference type="AlphaFoldDB" id="A0A543APW5"/>
<evidence type="ECO:0000256" key="7">
    <source>
        <dbReference type="SAM" id="Phobius"/>
    </source>
</evidence>
<protein>
    <recommendedName>
        <fullName evidence="10">AEC family transporter</fullName>
    </recommendedName>
</protein>
<evidence type="ECO:0000313" key="9">
    <source>
        <dbReference type="Proteomes" id="UP000317043"/>
    </source>
</evidence>
<keyword evidence="3" id="KW-1003">Cell membrane</keyword>
<keyword evidence="2" id="KW-0813">Transport</keyword>
<organism evidence="8 9">
    <name type="scientific">Stackebrandtia endophytica</name>
    <dbReference type="NCBI Taxonomy" id="1496996"/>
    <lineage>
        <taxon>Bacteria</taxon>
        <taxon>Bacillati</taxon>
        <taxon>Actinomycetota</taxon>
        <taxon>Actinomycetes</taxon>
        <taxon>Glycomycetales</taxon>
        <taxon>Glycomycetaceae</taxon>
        <taxon>Stackebrandtia</taxon>
    </lineage>
</organism>